<feature type="compositionally biased region" description="Low complexity" evidence="1">
    <location>
        <begin position="550"/>
        <end position="571"/>
    </location>
</feature>
<feature type="region of interest" description="Disordered" evidence="1">
    <location>
        <begin position="510"/>
        <end position="532"/>
    </location>
</feature>
<feature type="compositionally biased region" description="Polar residues" evidence="1">
    <location>
        <begin position="207"/>
        <end position="225"/>
    </location>
</feature>
<keyword evidence="3" id="KW-1185">Reference proteome</keyword>
<sequence length="762" mass="86603">MGENTGGEPPDLNQCMNNSEKGKKDDFNNIIDLENRYRPGDKGPYFVFVEHKEKNIDPESPWSAGAHFTREELSILEDINLSDPESLLEILPYHSDTFPDDNVPDYLQILENHDVPHNEANDRLINSSLLSVIKQTSVSAHTPQYSQSPNKDIEGTTTVNELLNEEQTRCSKTPENCDTTPMPSPYDSFSSSPVNVDLLYNNSPVASTSVSNLDNRDSAVSTPTLTRRKRSSMVKRDKGRLRERFEKQWKDEQRKYKVNRGLEYVSRNGKVHSKKTLKSPCAQTCRKKCSQKILEEAREKIFTMFWNIGNHSRQWDFLTKYAKRVPKKRLTVDRENSKRIYTIYYYLPSGEDESTAIVKIPVCKTMFLRTLSISFNFVYTALEKIEKGEGFVEIDQRGRHSSHPKIITDDIKRSLIPMSRGRLLVAMATNAEDCEQEISSPSLLSLESRNNEPDVQIENSDVAKVRSPSIPSPFTSDQVLQEIDVNSFFSKVSNVKPIIESNHGQYYISPIHSDQGDFDSDDSDRDPHFVPGVQSKTYSLLQGLTITSLSSSSSRSSSSSSSSTSSCSSSSSDDRVVHNLSPFAGTSGLTNELKFSLEDQNNNTKGKKRIRNIKTWKHSVAKRLRNTGKAYESVNKKQVPARKMGPTCGKKCRLNCRSRINETSRQDIFNKYWNLGDLQKQREFIIRHTIEIKPKYRYSSTKNVRKLNTGFNFTLNNDLIRVCKTMFKNTLAINDRPIATALSKKTECGLIQDELHATLVID</sequence>
<dbReference type="AlphaFoldDB" id="A0A9N9TCG7"/>
<evidence type="ECO:0000256" key="1">
    <source>
        <dbReference type="SAM" id="MobiDB-lite"/>
    </source>
</evidence>
<evidence type="ECO:0000313" key="3">
    <source>
        <dbReference type="Proteomes" id="UP001153709"/>
    </source>
</evidence>
<dbReference type="Proteomes" id="UP001153709">
    <property type="component" value="Chromosome 9"/>
</dbReference>
<evidence type="ECO:0000313" key="2">
    <source>
        <dbReference type="EMBL" id="CAG9840836.1"/>
    </source>
</evidence>
<organism evidence="2 3">
    <name type="scientific">Diabrotica balteata</name>
    <name type="common">Banded cucumber beetle</name>
    <dbReference type="NCBI Taxonomy" id="107213"/>
    <lineage>
        <taxon>Eukaryota</taxon>
        <taxon>Metazoa</taxon>
        <taxon>Ecdysozoa</taxon>
        <taxon>Arthropoda</taxon>
        <taxon>Hexapoda</taxon>
        <taxon>Insecta</taxon>
        <taxon>Pterygota</taxon>
        <taxon>Neoptera</taxon>
        <taxon>Endopterygota</taxon>
        <taxon>Coleoptera</taxon>
        <taxon>Polyphaga</taxon>
        <taxon>Cucujiformia</taxon>
        <taxon>Chrysomeloidea</taxon>
        <taxon>Chrysomelidae</taxon>
        <taxon>Galerucinae</taxon>
        <taxon>Diabroticina</taxon>
        <taxon>Diabroticites</taxon>
        <taxon>Diabrotica</taxon>
    </lineage>
</organism>
<feature type="region of interest" description="Disordered" evidence="1">
    <location>
        <begin position="207"/>
        <end position="238"/>
    </location>
</feature>
<dbReference type="PANTHER" id="PTHR10773:SF19">
    <property type="match status" value="1"/>
</dbReference>
<name>A0A9N9TCG7_DIABA</name>
<protein>
    <submittedName>
        <fullName evidence="2">Uncharacterized protein</fullName>
    </submittedName>
</protein>
<dbReference type="PANTHER" id="PTHR10773">
    <property type="entry name" value="DNA-DIRECTED RNA POLYMERASES I, II, AND III SUBUNIT RPABC2"/>
    <property type="match status" value="1"/>
</dbReference>
<dbReference type="EMBL" id="OU898284">
    <property type="protein sequence ID" value="CAG9840836.1"/>
    <property type="molecule type" value="Genomic_DNA"/>
</dbReference>
<feature type="region of interest" description="Disordered" evidence="1">
    <location>
        <begin position="550"/>
        <end position="575"/>
    </location>
</feature>
<accession>A0A9N9TCG7</accession>
<feature type="region of interest" description="Disordered" evidence="1">
    <location>
        <begin position="1"/>
        <end position="27"/>
    </location>
</feature>
<gene>
    <name evidence="2" type="ORF">DIABBA_LOCUS13457</name>
</gene>
<proteinExistence type="predicted"/>
<reference evidence="2" key="1">
    <citation type="submission" date="2022-01" db="EMBL/GenBank/DDBJ databases">
        <authorList>
            <person name="King R."/>
        </authorList>
    </citation>
    <scope>NUCLEOTIDE SEQUENCE</scope>
</reference>
<dbReference type="OrthoDB" id="434783at2759"/>